<reference evidence="2 3" key="1">
    <citation type="submission" date="2015-12" db="EMBL/GenBank/DDBJ databases">
        <title>Draft genome sequence of Moniliophthora roreri, the causal agent of frosty pod rot of cacao.</title>
        <authorList>
            <person name="Aime M.C."/>
            <person name="Diaz-Valderrama J.R."/>
            <person name="Kijpornyongpan T."/>
            <person name="Phillips-Mora W."/>
        </authorList>
    </citation>
    <scope>NUCLEOTIDE SEQUENCE [LARGE SCALE GENOMIC DNA]</scope>
    <source>
        <strain evidence="2 3">MCA 2952</strain>
    </source>
</reference>
<gene>
    <name evidence="2" type="ORF">WG66_4449</name>
</gene>
<protein>
    <submittedName>
        <fullName evidence="2">Uncharacterized protein</fullName>
    </submittedName>
</protein>
<comment type="caution">
    <text evidence="2">The sequence shown here is derived from an EMBL/GenBank/DDBJ whole genome shotgun (WGS) entry which is preliminary data.</text>
</comment>
<feature type="compositionally biased region" description="Pro residues" evidence="1">
    <location>
        <begin position="179"/>
        <end position="261"/>
    </location>
</feature>
<dbReference type="PRINTS" id="PR01217">
    <property type="entry name" value="PRICHEXTENSN"/>
</dbReference>
<feature type="compositionally biased region" description="Polar residues" evidence="1">
    <location>
        <begin position="105"/>
        <end position="114"/>
    </location>
</feature>
<feature type="region of interest" description="Disordered" evidence="1">
    <location>
        <begin position="163"/>
        <end position="268"/>
    </location>
</feature>
<feature type="compositionally biased region" description="Low complexity" evidence="1">
    <location>
        <begin position="71"/>
        <end position="81"/>
    </location>
</feature>
<dbReference type="AlphaFoldDB" id="A0A0W0G3F5"/>
<dbReference type="EMBL" id="LATX01001263">
    <property type="protein sequence ID" value="KTB43000.1"/>
    <property type="molecule type" value="Genomic_DNA"/>
</dbReference>
<organism evidence="2 3">
    <name type="scientific">Moniliophthora roreri</name>
    <name type="common">Frosty pod rot fungus</name>
    <name type="synonym">Monilia roreri</name>
    <dbReference type="NCBI Taxonomy" id="221103"/>
    <lineage>
        <taxon>Eukaryota</taxon>
        <taxon>Fungi</taxon>
        <taxon>Dikarya</taxon>
        <taxon>Basidiomycota</taxon>
        <taxon>Agaricomycotina</taxon>
        <taxon>Agaricomycetes</taxon>
        <taxon>Agaricomycetidae</taxon>
        <taxon>Agaricales</taxon>
        <taxon>Marasmiineae</taxon>
        <taxon>Marasmiaceae</taxon>
        <taxon>Moniliophthora</taxon>
    </lineage>
</organism>
<feature type="region of interest" description="Disordered" evidence="1">
    <location>
        <begin position="1"/>
        <end position="150"/>
    </location>
</feature>
<name>A0A0W0G3F5_MONRR</name>
<accession>A0A0W0G3F5</accession>
<evidence type="ECO:0000313" key="3">
    <source>
        <dbReference type="Proteomes" id="UP000054988"/>
    </source>
</evidence>
<evidence type="ECO:0000256" key="1">
    <source>
        <dbReference type="SAM" id="MobiDB-lite"/>
    </source>
</evidence>
<feature type="compositionally biased region" description="Low complexity" evidence="1">
    <location>
        <begin position="16"/>
        <end position="36"/>
    </location>
</feature>
<evidence type="ECO:0000313" key="2">
    <source>
        <dbReference type="EMBL" id="KTB43000.1"/>
    </source>
</evidence>
<sequence>MSGRAPPKGPRALLASMPGGVQPPQSQSPPAQGPTSRIGATPPTGPRSLMNGHSRGSFGGPGPRAKTFMNGHAHGYPPQHGYGHGLGRGHPLKPPVNGAGPGPTTLKQQQATQNGGPGPNTLKQQHQENHQQQQQPNGSQNGLIAPGGTRAAISISMAPVKIQLQQKSTPLGPKAQISPPQPASEPPPPPPPSGPPPPMPPSNSPPPPPQPESAPPPPPPPAMSPPPPPPSNSPPPPPPPPPPSNEAAPPPPPDLPPPPLPSIFTTTPGQCSFLRIPRLPLPQRRFRLHCLRR</sequence>
<dbReference type="Proteomes" id="UP000054988">
    <property type="component" value="Unassembled WGS sequence"/>
</dbReference>
<proteinExistence type="predicted"/>